<evidence type="ECO:0000256" key="10">
    <source>
        <dbReference type="ARBA" id="ARBA00030988"/>
    </source>
</evidence>
<gene>
    <name evidence="16" type="primary">dnaN_1</name>
    <name evidence="16" type="ORF">ERS852497_02029</name>
</gene>
<dbReference type="InterPro" id="IPR022634">
    <property type="entry name" value="DNA_polIII_beta_N"/>
</dbReference>
<dbReference type="RefSeq" id="WP_055274188.1">
    <property type="nucleotide sequence ID" value="NZ_CZAJ01000019.1"/>
</dbReference>
<evidence type="ECO:0000256" key="2">
    <source>
        <dbReference type="ARBA" id="ARBA00010752"/>
    </source>
</evidence>
<evidence type="ECO:0000256" key="1">
    <source>
        <dbReference type="ARBA" id="ARBA00004496"/>
    </source>
</evidence>
<keyword evidence="5 16" id="KW-0808">Transferase</keyword>
<dbReference type="GO" id="GO:0008408">
    <property type="term" value="F:3'-5' exonuclease activity"/>
    <property type="evidence" value="ECO:0007669"/>
    <property type="project" value="InterPro"/>
</dbReference>
<evidence type="ECO:0000256" key="9">
    <source>
        <dbReference type="ARBA" id="ARBA00023125"/>
    </source>
</evidence>
<dbReference type="Pfam" id="PF02767">
    <property type="entry name" value="DNA_pol3_beta_2"/>
    <property type="match status" value="1"/>
</dbReference>
<keyword evidence="4" id="KW-0963">Cytoplasm</keyword>
<dbReference type="InterPro" id="IPR022635">
    <property type="entry name" value="DNA_polIII_beta_C"/>
</dbReference>
<proteinExistence type="inferred from homology"/>
<keyword evidence="8" id="KW-0239">DNA-directed DNA polymerase</keyword>
<dbReference type="SMART" id="SM00480">
    <property type="entry name" value="POL3Bc"/>
    <property type="match status" value="1"/>
</dbReference>
<evidence type="ECO:0000256" key="12">
    <source>
        <dbReference type="ARBA" id="ARBA00033276"/>
    </source>
</evidence>
<keyword evidence="9" id="KW-0238">DNA-binding</keyword>
<evidence type="ECO:0000256" key="3">
    <source>
        <dbReference type="ARBA" id="ARBA00021035"/>
    </source>
</evidence>
<dbReference type="Gene3D" id="3.10.150.10">
    <property type="entry name" value="DNA Polymerase III, subunit A, domain 2"/>
    <property type="match status" value="1"/>
</dbReference>
<evidence type="ECO:0000256" key="4">
    <source>
        <dbReference type="ARBA" id="ARBA00022490"/>
    </source>
</evidence>
<dbReference type="SUPFAM" id="SSF55979">
    <property type="entry name" value="DNA clamp"/>
    <property type="match status" value="3"/>
</dbReference>
<sequence length="349" mass="38894">MKIQKTELATKLNQIKGVVPKKTTMPILQGILVKEGYLIANNLEMTVKAKLEGTEGECFIIPERAFDLINNLPDGEVDISVSNGNTMTIRADKIKNKYQTMDPEPFPVADIDGEGSEFTLKAGQLLESVKRVSYAIPQQGGNATMSTMCLQAKDGQLNFVGLDGHVLAWDKIDYDGEFELLIPKNTIDKLKTLGLTGEVRIRHSNAMAIFTTDDFEICTRLVQGEYYKYQNMFKELPLHTVISRKELLDAMVRAKMCTAEKCPVKFEIAGSQLGLSIKDQTTDYHETVDLQENISEELTIGFDARLVIETLKAFDCDNVGISLQSPKMPMIIEAEDSDFKTIVLPVAIK</sequence>
<evidence type="ECO:0000259" key="15">
    <source>
        <dbReference type="Pfam" id="PF02768"/>
    </source>
</evidence>
<keyword evidence="7" id="KW-0235">DNA replication</keyword>
<evidence type="ECO:0000259" key="14">
    <source>
        <dbReference type="Pfam" id="PF02767"/>
    </source>
</evidence>
<feature type="domain" description="DNA polymerase III beta sliding clamp central" evidence="14">
    <location>
        <begin position="120"/>
        <end position="226"/>
    </location>
</feature>
<dbReference type="Proteomes" id="UP000095602">
    <property type="component" value="Unassembled WGS sequence"/>
</dbReference>
<dbReference type="PANTHER" id="PTHR30478">
    <property type="entry name" value="DNA POLYMERASE III SUBUNIT BETA"/>
    <property type="match status" value="1"/>
</dbReference>
<evidence type="ECO:0000259" key="13">
    <source>
        <dbReference type="Pfam" id="PF00712"/>
    </source>
</evidence>
<dbReference type="InterPro" id="IPR001001">
    <property type="entry name" value="DNA_polIII_beta"/>
</dbReference>
<dbReference type="PANTHER" id="PTHR30478:SF0">
    <property type="entry name" value="BETA SLIDING CLAMP"/>
    <property type="match status" value="1"/>
</dbReference>
<dbReference type="GO" id="GO:0006271">
    <property type="term" value="P:DNA strand elongation involved in DNA replication"/>
    <property type="evidence" value="ECO:0007669"/>
    <property type="project" value="TreeGrafter"/>
</dbReference>
<dbReference type="InterPro" id="IPR046938">
    <property type="entry name" value="DNA_clamp_sf"/>
</dbReference>
<comment type="similarity">
    <text evidence="2">Belongs to the beta sliding clamp family.</text>
</comment>
<comment type="subcellular location">
    <subcellularLocation>
        <location evidence="1">Cytoplasm</location>
    </subcellularLocation>
</comment>
<reference evidence="16 17" key="1">
    <citation type="submission" date="2015-09" db="EMBL/GenBank/DDBJ databases">
        <authorList>
            <consortium name="Pathogen Informatics"/>
        </authorList>
    </citation>
    <scope>NUCLEOTIDE SEQUENCE [LARGE SCALE GENOMIC DNA]</scope>
    <source>
        <strain evidence="16 17">2789STDY5834884</strain>
    </source>
</reference>
<dbReference type="GO" id="GO:0005737">
    <property type="term" value="C:cytoplasm"/>
    <property type="evidence" value="ECO:0007669"/>
    <property type="project" value="UniProtKB-SubCell"/>
</dbReference>
<evidence type="ECO:0000256" key="5">
    <source>
        <dbReference type="ARBA" id="ARBA00022679"/>
    </source>
</evidence>
<dbReference type="EMBL" id="CZAJ01000019">
    <property type="protein sequence ID" value="CUP14673.1"/>
    <property type="molecule type" value="Genomic_DNA"/>
</dbReference>
<evidence type="ECO:0000256" key="8">
    <source>
        <dbReference type="ARBA" id="ARBA00022932"/>
    </source>
</evidence>
<dbReference type="GO" id="GO:0009360">
    <property type="term" value="C:DNA polymerase III complex"/>
    <property type="evidence" value="ECO:0007669"/>
    <property type="project" value="InterPro"/>
</dbReference>
<protein>
    <recommendedName>
        <fullName evidence="3">Beta sliding clamp</fullName>
    </recommendedName>
    <alternativeName>
        <fullName evidence="12">Beta-clamp processivity factor</fullName>
    </alternativeName>
    <alternativeName>
        <fullName evidence="10">DNA polymerase III beta sliding clamp subunit</fullName>
    </alternativeName>
    <alternativeName>
        <fullName evidence="11">DNA polymerase III subunit beta</fullName>
    </alternativeName>
</protein>
<organism evidence="16 17">
    <name type="scientific">Agathobacter rectalis</name>
    <dbReference type="NCBI Taxonomy" id="39491"/>
    <lineage>
        <taxon>Bacteria</taxon>
        <taxon>Bacillati</taxon>
        <taxon>Bacillota</taxon>
        <taxon>Clostridia</taxon>
        <taxon>Lachnospirales</taxon>
        <taxon>Lachnospiraceae</taxon>
        <taxon>Agathobacter</taxon>
    </lineage>
</organism>
<dbReference type="Pfam" id="PF00712">
    <property type="entry name" value="DNA_pol3_beta"/>
    <property type="match status" value="1"/>
</dbReference>
<dbReference type="GO" id="GO:0003887">
    <property type="term" value="F:DNA-directed DNA polymerase activity"/>
    <property type="evidence" value="ECO:0007669"/>
    <property type="project" value="UniProtKB-KW"/>
</dbReference>
<dbReference type="AlphaFoldDB" id="A0A174KRM0"/>
<evidence type="ECO:0000313" key="17">
    <source>
        <dbReference type="Proteomes" id="UP000095602"/>
    </source>
</evidence>
<evidence type="ECO:0000313" key="16">
    <source>
        <dbReference type="EMBL" id="CUP14673.1"/>
    </source>
</evidence>
<evidence type="ECO:0000256" key="7">
    <source>
        <dbReference type="ARBA" id="ARBA00022705"/>
    </source>
</evidence>
<name>A0A174KRM0_9FIRM</name>
<keyword evidence="6 16" id="KW-0548">Nucleotidyltransferase</keyword>
<dbReference type="GO" id="GO:0003677">
    <property type="term" value="F:DNA binding"/>
    <property type="evidence" value="ECO:0007669"/>
    <property type="project" value="UniProtKB-KW"/>
</dbReference>
<feature type="domain" description="DNA polymerase III beta sliding clamp N-terminal" evidence="13">
    <location>
        <begin position="2"/>
        <end position="108"/>
    </location>
</feature>
<dbReference type="InterPro" id="IPR022637">
    <property type="entry name" value="DNA_polIII_beta_cen"/>
</dbReference>
<evidence type="ECO:0000256" key="6">
    <source>
        <dbReference type="ARBA" id="ARBA00022695"/>
    </source>
</evidence>
<dbReference type="Gene3D" id="3.70.10.10">
    <property type="match status" value="1"/>
</dbReference>
<feature type="domain" description="DNA polymerase III beta sliding clamp C-terminal" evidence="15">
    <location>
        <begin position="239"/>
        <end position="346"/>
    </location>
</feature>
<accession>A0A174KRM0</accession>
<evidence type="ECO:0000256" key="11">
    <source>
        <dbReference type="ARBA" id="ARBA00033275"/>
    </source>
</evidence>
<dbReference type="Pfam" id="PF02768">
    <property type="entry name" value="DNA_pol3_beta_3"/>
    <property type="match status" value="1"/>
</dbReference>